<evidence type="ECO:0000313" key="71">
    <source>
        <dbReference type="EMBL" id="HAF0793352.1"/>
    </source>
</evidence>
<evidence type="ECO:0000313" key="66">
    <source>
        <dbReference type="EMBL" id="HAE6727969.1"/>
    </source>
</evidence>
<dbReference type="EMBL" id="DAAFWP010000003">
    <property type="protein sequence ID" value="HAB1802419.1"/>
    <property type="molecule type" value="Genomic_DNA"/>
</dbReference>
<evidence type="ECO:0000313" key="24">
    <source>
        <dbReference type="EMBL" id="EDH5700267.1"/>
    </source>
</evidence>
<proteinExistence type="predicted"/>
<evidence type="ECO:0000313" key="77">
    <source>
        <dbReference type="Proteomes" id="UP000245147"/>
    </source>
</evidence>
<evidence type="ECO:0000313" key="13">
    <source>
        <dbReference type="EMBL" id="EBZ7016575.1"/>
    </source>
</evidence>
<dbReference type="EMBL" id="DAAQXF010000281">
    <property type="protein sequence ID" value="HAE1239850.1"/>
    <property type="molecule type" value="Genomic_DNA"/>
</dbReference>
<evidence type="ECO:0000313" key="47">
    <source>
        <dbReference type="EMBL" id="HAB5768853.1"/>
    </source>
</evidence>
<dbReference type="EMBL" id="DAAGMN010000209">
    <property type="protein sequence ID" value="HAB3684394.1"/>
    <property type="molecule type" value="Genomic_DNA"/>
</dbReference>
<accession>A0A2T9HT61</accession>
<dbReference type="EMBL" id="DAAWDN010000180">
    <property type="protein sequence ID" value="HAF7549280.1"/>
    <property type="molecule type" value="Genomic_DNA"/>
</dbReference>
<evidence type="ECO:0000313" key="25">
    <source>
        <dbReference type="EMBL" id="EDH6339199.1"/>
    </source>
</evidence>
<evidence type="ECO:0000313" key="7">
    <source>
        <dbReference type="EMBL" id="EBR9962809.1"/>
    </source>
</evidence>
<evidence type="ECO:0000313" key="12">
    <source>
        <dbReference type="EMBL" id="EBY6739286.1"/>
    </source>
</evidence>
<dbReference type="EMBL" id="AAHWZL010000030">
    <property type="protein sequence ID" value="ECB2571248.1"/>
    <property type="molecule type" value="Genomic_DNA"/>
</dbReference>
<evidence type="ECO:0000313" key="63">
    <source>
        <dbReference type="EMBL" id="HAE3639914.1"/>
    </source>
</evidence>
<evidence type="ECO:0000313" key="50">
    <source>
        <dbReference type="EMBL" id="HAC6811203.1"/>
    </source>
</evidence>
<dbReference type="EMBL" id="DAASXW010000004">
    <property type="protein sequence ID" value="HAE7503513.1"/>
    <property type="molecule type" value="Genomic_DNA"/>
</dbReference>
<dbReference type="EMBL" id="DAARAE010000242">
    <property type="protein sequence ID" value="HAE1459111.1"/>
    <property type="molecule type" value="Genomic_DNA"/>
</dbReference>
<feature type="domain" description="Toxin SymE-like" evidence="1">
    <location>
        <begin position="14"/>
        <end position="56"/>
    </location>
</feature>
<dbReference type="EMBL" id="AAMEPF010000003">
    <property type="protein sequence ID" value="EDG5620773.1"/>
    <property type="molecule type" value="Genomic_DNA"/>
</dbReference>
<evidence type="ECO:0000313" key="27">
    <source>
        <dbReference type="EMBL" id="EDH9228200.1"/>
    </source>
</evidence>
<evidence type="ECO:0000313" key="37">
    <source>
        <dbReference type="EMBL" id="HAB3684394.1"/>
    </source>
</evidence>
<evidence type="ECO:0000313" key="11">
    <source>
        <dbReference type="EMBL" id="EBY1991952.1"/>
    </source>
</evidence>
<evidence type="ECO:0000313" key="4">
    <source>
        <dbReference type="EMBL" id="EBQ8900534.1"/>
    </source>
</evidence>
<dbReference type="EMBL" id="DAAGXT010000003">
    <property type="protein sequence ID" value="HAB5020754.1"/>
    <property type="molecule type" value="Genomic_DNA"/>
</dbReference>
<dbReference type="AlphaFoldDB" id="A0A2T9HT61"/>
<evidence type="ECO:0000313" key="68">
    <source>
        <dbReference type="EMBL" id="HAE7559647.1"/>
    </source>
</evidence>
<dbReference type="EMBL" id="AAKNHU010000024">
    <property type="protein sequence ID" value="ECT6085365.1"/>
    <property type="molecule type" value="Genomic_DNA"/>
</dbReference>
<dbReference type="EMBL" id="AAGTMP010000029">
    <property type="protein sequence ID" value="EBR8144022.1"/>
    <property type="molecule type" value="Genomic_DNA"/>
</dbReference>
<evidence type="ECO:0000313" key="64">
    <source>
        <dbReference type="EMBL" id="HAE4618081.1"/>
    </source>
</evidence>
<evidence type="ECO:0000313" key="2">
    <source>
        <dbReference type="EMBL" id="EBF7616715.1"/>
    </source>
</evidence>
<evidence type="ECO:0000313" key="73">
    <source>
        <dbReference type="EMBL" id="HAF7242099.1"/>
    </source>
</evidence>
<evidence type="ECO:0000313" key="14">
    <source>
        <dbReference type="EMBL" id="ECA7463770.1"/>
    </source>
</evidence>
<organism evidence="76 77">
    <name type="scientific">Salmonella enterica subsp. enterica serovar Agona</name>
    <dbReference type="NCBI Taxonomy" id="58095"/>
    <lineage>
        <taxon>Bacteria</taxon>
        <taxon>Pseudomonadati</taxon>
        <taxon>Pseudomonadota</taxon>
        <taxon>Gammaproteobacteria</taxon>
        <taxon>Enterobacterales</taxon>
        <taxon>Enterobacteriaceae</taxon>
        <taxon>Salmonella</taxon>
    </lineage>
</organism>
<dbReference type="EMBL" id="DAAGVZ010000241">
    <property type="protein sequence ID" value="HAB4790092.1"/>
    <property type="molecule type" value="Genomic_DNA"/>
</dbReference>
<dbReference type="EMBL" id="DAAQLP010000003">
    <property type="protein sequence ID" value="HAD9845987.1"/>
    <property type="molecule type" value="Genomic_DNA"/>
</dbReference>
<evidence type="ECO:0000313" key="67">
    <source>
        <dbReference type="EMBL" id="HAE7503513.1"/>
    </source>
</evidence>
<dbReference type="EMBL" id="DAASRO010000003">
    <property type="protein sequence ID" value="HAE6727969.1"/>
    <property type="molecule type" value="Genomic_DNA"/>
</dbReference>
<dbReference type="EMBL" id="DAAPXI010000003">
    <property type="protein sequence ID" value="HAD8174641.1"/>
    <property type="molecule type" value="Genomic_DNA"/>
</dbReference>
<evidence type="ECO:0000313" key="16">
    <source>
        <dbReference type="EMBL" id="ECB6028950.1"/>
    </source>
</evidence>
<evidence type="ECO:0000313" key="57">
    <source>
        <dbReference type="EMBL" id="HAE1239850.1"/>
    </source>
</evidence>
<dbReference type="EMBL" id="AAGQKS010000007">
    <property type="protein sequence ID" value="EBQ8900534.1"/>
    <property type="molecule type" value="Genomic_DNA"/>
</dbReference>
<evidence type="ECO:0000313" key="76">
    <source>
        <dbReference type="EMBL" id="PVL87155.1"/>
    </source>
</evidence>
<evidence type="ECO:0000313" key="39">
    <source>
        <dbReference type="EMBL" id="HAB3946059.1"/>
    </source>
</evidence>
<dbReference type="Proteomes" id="UP000245147">
    <property type="component" value="Unassembled WGS sequence"/>
</dbReference>
<dbReference type="EMBL" id="DAAFYT010000106">
    <property type="protein sequence ID" value="HAB2061351.1"/>
    <property type="molecule type" value="Genomic_DNA"/>
</dbReference>
<dbReference type="EMBL" id="AALSOQ010000019">
    <property type="protein sequence ID" value="EDC9468370.1"/>
    <property type="molecule type" value="Genomic_DNA"/>
</dbReference>
<dbReference type="EMBL" id="AAFGSL010000034">
    <property type="protein sequence ID" value="EBF7616715.1"/>
    <property type="molecule type" value="Genomic_DNA"/>
</dbReference>
<reference evidence="28" key="1">
    <citation type="journal article" date="2018" name="Genome Biol.">
        <title>SKESA: strategic k-mer extension for scrupulous assemblies.</title>
        <authorList>
            <person name="Souvorov A."/>
            <person name="Agarwala R."/>
            <person name="Lipman D.J."/>
        </authorList>
    </citation>
    <scope>NUCLEOTIDE SEQUENCE</scope>
    <source>
        <strain evidence="50">09-3426</strain>
        <strain evidence="63">09-4364</strain>
        <strain evidence="74">10-0327</strain>
        <strain evidence="69">10-7240</strain>
        <strain evidence="67">10-7243</strain>
        <strain evidence="65">11-4642</strain>
        <strain evidence="68">11-5588</strain>
        <strain evidence="70">12-3191</strain>
        <strain evidence="71">12-3284</strain>
        <strain evidence="72">12-8479</strain>
        <strain evidence="66">13-0431</strain>
        <strain evidence="75">13-2460</strain>
        <strain evidence="64">13-5657</strain>
        <strain evidence="51">CE06.035</strain>
        <strain evidence="73">Salm201708953</strain>
        <strain evidence="28">Salmonella enterica</strain>
        <strain evidence="54">Sam_3440b185-6731-4f40-abe7-826e6475c527</strain>
        <strain evidence="55">Sam_5f569ebd-755b-4147-8429-4678b9c250cc</strain>
        <strain evidence="53">Sam_8b55db79-2e89-45d5-a9a1-8092f0a17964</strain>
        <strain evidence="52">Sam_997f2e98-28ae-496a-bdd7-14b549d092b4</strain>
    </source>
</reference>
<dbReference type="GO" id="GO:0003723">
    <property type="term" value="F:RNA binding"/>
    <property type="evidence" value="ECO:0007669"/>
    <property type="project" value="InterPro"/>
</dbReference>
<evidence type="ECO:0000313" key="18">
    <source>
        <dbReference type="EMBL" id="ECT6085365.1"/>
    </source>
</evidence>
<evidence type="ECO:0000313" key="35">
    <source>
        <dbReference type="EMBL" id="HAB2369603.1"/>
    </source>
</evidence>
<dbReference type="EMBL" id="DAAWFY010000003">
    <property type="protein sequence ID" value="HAF7732324.1"/>
    <property type="molecule type" value="Genomic_DNA"/>
</dbReference>
<dbReference type="EMBL" id="DAATOG010000001">
    <property type="protein sequence ID" value="HAE9390959.1"/>
    <property type="molecule type" value="Genomic_DNA"/>
</dbReference>
<dbReference type="EMBL" id="DAAHHO010000003">
    <property type="protein sequence ID" value="HAB6236348.1"/>
    <property type="molecule type" value="Genomic_DNA"/>
</dbReference>
<dbReference type="EMBL" id="DAAHCK010000002">
    <property type="protein sequence ID" value="HAB5523358.1"/>
    <property type="molecule type" value="Genomic_DNA"/>
</dbReference>
<dbReference type="EMBL" id="DAASLH010000222">
    <property type="protein sequence ID" value="HAE5976014.1"/>
    <property type="molecule type" value="Genomic_DNA"/>
</dbReference>
<evidence type="ECO:0000313" key="8">
    <source>
        <dbReference type="EMBL" id="EBS0215277.1"/>
    </source>
</evidence>
<sequence>MNASGVSVRHINSETCITTCYSQIPSQHLKGDWQEEAGFETGRSVTVKISQGCIVLMADGNEVQKLCEQLYQAERVVKGLKDVLV</sequence>
<dbReference type="GO" id="GO:0016788">
    <property type="term" value="F:hydrolase activity, acting on ester bonds"/>
    <property type="evidence" value="ECO:0007669"/>
    <property type="project" value="InterPro"/>
</dbReference>
<evidence type="ECO:0000313" key="49">
    <source>
        <dbReference type="EMBL" id="HAB6236348.1"/>
    </source>
</evidence>
<dbReference type="EMBL" id="AAKRAK010000002">
    <property type="protein sequence ID" value="ECU7931173.1"/>
    <property type="molecule type" value="Genomic_DNA"/>
</dbReference>
<dbReference type="GO" id="GO:0016070">
    <property type="term" value="P:RNA metabolic process"/>
    <property type="evidence" value="ECO:0007669"/>
    <property type="project" value="InterPro"/>
</dbReference>
<evidence type="ECO:0000313" key="36">
    <source>
        <dbReference type="EMBL" id="HAB2424170.1"/>
    </source>
</evidence>
<dbReference type="EMBL" id="DAAMIM010000011">
    <property type="protein sequence ID" value="HAC6811203.1"/>
    <property type="molecule type" value="Genomic_DNA"/>
</dbReference>
<evidence type="ECO:0000313" key="31">
    <source>
        <dbReference type="EMBL" id="HAB1802419.1"/>
    </source>
</evidence>
<dbReference type="EMBL" id="DAAHEN010000003">
    <property type="protein sequence ID" value="HAB5768853.1"/>
    <property type="molecule type" value="Genomic_DNA"/>
</dbReference>
<dbReference type="EMBL" id="DAAWBV010000095">
    <property type="protein sequence ID" value="HAF7242099.1"/>
    <property type="molecule type" value="Genomic_DNA"/>
</dbReference>
<dbReference type="EMBL" id="DAAGBK010000003">
    <property type="protein sequence ID" value="HAB2369603.1"/>
    <property type="molecule type" value="Genomic_DNA"/>
</dbReference>
<evidence type="ECO:0000313" key="60">
    <source>
        <dbReference type="EMBL" id="HAE1459111.1"/>
    </source>
</evidence>
<dbReference type="Pfam" id="PF08845">
    <property type="entry name" value="SymE_toxin"/>
    <property type="match status" value="1"/>
</dbReference>
<evidence type="ECO:0000313" key="48">
    <source>
        <dbReference type="EMBL" id="HAB5939609.1"/>
    </source>
</evidence>
<dbReference type="EMBL" id="AAHDEP010000043">
    <property type="protein sequence ID" value="EBU7987119.1"/>
    <property type="molecule type" value="Genomic_DNA"/>
</dbReference>
<evidence type="ECO:0000313" key="46">
    <source>
        <dbReference type="EMBL" id="HAB5523358.1"/>
    </source>
</evidence>
<evidence type="ECO:0000313" key="6">
    <source>
        <dbReference type="EMBL" id="EBR8144022.1"/>
    </source>
</evidence>
<evidence type="ECO:0000313" key="65">
    <source>
        <dbReference type="EMBL" id="HAE5976014.1"/>
    </source>
</evidence>
<evidence type="ECO:0000313" key="32">
    <source>
        <dbReference type="EMBL" id="HAB1827523.1"/>
    </source>
</evidence>
<dbReference type="EMBL" id="DAAQXW010000001">
    <property type="protein sequence ID" value="HAE1320468.1"/>
    <property type="molecule type" value="Genomic_DNA"/>
</dbReference>
<evidence type="ECO:0000313" key="70">
    <source>
        <dbReference type="EMBL" id="HAF0562698.1"/>
    </source>
</evidence>
<evidence type="ECO:0000313" key="19">
    <source>
        <dbReference type="EMBL" id="ECU7931173.1"/>
    </source>
</evidence>
<dbReference type="EMBL" id="AAHVIS010000023">
    <property type="protein sequence ID" value="ECA7463770.1"/>
    <property type="molecule type" value="Genomic_DNA"/>
</dbReference>
<dbReference type="EMBL" id="AAMIOU010000101">
    <property type="protein sequence ID" value="EDH7247879.1"/>
    <property type="molecule type" value="Genomic_DNA"/>
</dbReference>
<evidence type="ECO:0000313" key="29">
    <source>
        <dbReference type="EMBL" id="HAB1570141.1"/>
    </source>
</evidence>
<dbReference type="EMBL" id="AAHRZG010000002">
    <property type="protein sequence ID" value="EBZ7016575.1"/>
    <property type="molecule type" value="Genomic_DNA"/>
</dbReference>
<reference evidence="4" key="3">
    <citation type="submission" date="2018-05" db="EMBL/GenBank/DDBJ databases">
        <authorList>
            <person name="Ashton P.M."/>
            <person name="Dallman T."/>
            <person name="Nair S."/>
            <person name="De Pinna E."/>
            <person name="Peters T."/>
            <person name="Grant K."/>
        </authorList>
    </citation>
    <scope>NUCLEOTIDE SEQUENCE [LARGE SCALE GENOMIC DNA]</scope>
    <source>
        <strain evidence="10">152447</strain>
        <strain evidence="12">178634</strain>
        <strain evidence="7">178666</strain>
        <strain evidence="4">208936</strain>
        <strain evidence="2">240168</strain>
        <strain evidence="9">250819</strain>
        <strain evidence="24">344039</strain>
        <strain evidence="27">352129</strain>
        <strain evidence="17">365830</strain>
        <strain evidence="25">369915</strain>
        <strain evidence="8">423873</strain>
        <strain evidence="5">428140</strain>
        <strain evidence="11">488730</strain>
        <strain evidence="6">535271</strain>
        <strain evidence="15">676364</strain>
        <strain evidence="16">689000</strain>
        <strain evidence="3">741041</strain>
    </source>
</reference>
<dbReference type="RefSeq" id="WP_000994221.1">
    <property type="nucleotide sequence ID" value="NZ_CALNWA010000002.1"/>
</dbReference>
<evidence type="ECO:0000313" key="45">
    <source>
        <dbReference type="EMBL" id="HAB5385967.1"/>
    </source>
</evidence>
<evidence type="ECO:0000313" key="28">
    <source>
        <dbReference type="EMBL" id="HAB1021009.1"/>
    </source>
</evidence>
<evidence type="ECO:0000313" key="58">
    <source>
        <dbReference type="EMBL" id="HAE1320468.1"/>
    </source>
</evidence>
<dbReference type="EMBL" id="DAAUAP010000105">
    <property type="protein sequence ID" value="HAF0892943.1"/>
    <property type="molecule type" value="Genomic_DNA"/>
</dbReference>
<dbReference type="EMBL" id="QDOG01000023">
    <property type="protein sequence ID" value="PVL87155.1"/>
    <property type="molecule type" value="Genomic_DNA"/>
</dbReference>
<dbReference type="EMBL" id="DAAHFX010000003">
    <property type="protein sequence ID" value="HAB5939609.1"/>
    <property type="molecule type" value="Genomic_DNA"/>
</dbReference>
<reference evidence="22" key="5">
    <citation type="submission" date="2018-07" db="EMBL/GenBank/DDBJ databases">
        <authorList>
            <consortium name="PulseNet: The National Subtyping Network for Foodborne Disease Surveillance"/>
            <person name="Tarr C.L."/>
            <person name="Trees E."/>
            <person name="Katz L.S."/>
            <person name="Carleton-Romer H.A."/>
            <person name="Stroika S."/>
            <person name="Kucerova Z."/>
            <person name="Roache K.F."/>
            <person name="Sabol A.L."/>
            <person name="Besser J."/>
            <person name="Gerner-Smidt P."/>
        </authorList>
    </citation>
    <scope>NUCLEOTIDE SEQUENCE</scope>
    <source>
        <strain evidence="22">PNUSAS011306</strain>
        <strain evidence="23">PNUSAS011364</strain>
        <strain evidence="26">PNUSAS013764</strain>
    </source>
</reference>
<reference evidence="20" key="6">
    <citation type="submission" date="2018-07" db="EMBL/GenBank/DDBJ databases">
        <authorList>
            <consortium name="GenomeTrakr network: Whole genome sequencing for foodborne pathogen traceback"/>
        </authorList>
    </citation>
    <scope>NUCLEOTIDE SEQUENCE</scope>
    <source>
        <strain evidence="21">ADRDL-16-8871</strain>
        <strain evidence="20">FDA00004800</strain>
        <strain evidence="14">FSIS21923161</strain>
    </source>
</reference>
<evidence type="ECO:0000313" key="30">
    <source>
        <dbReference type="EMBL" id="HAB1710648.1"/>
    </source>
</evidence>
<dbReference type="GO" id="GO:0005737">
    <property type="term" value="C:cytoplasm"/>
    <property type="evidence" value="ECO:0007669"/>
    <property type="project" value="InterPro"/>
</dbReference>
<dbReference type="EMBL" id="AAGUFA010000001">
    <property type="protein sequence ID" value="EBS0215277.1"/>
    <property type="molecule type" value="Genomic_DNA"/>
</dbReference>
<dbReference type="EMBL" id="DAAGZR010000112">
    <property type="protein sequence ID" value="HAB5213455.1"/>
    <property type="molecule type" value="Genomic_DNA"/>
</dbReference>
<evidence type="ECO:0000313" key="22">
    <source>
        <dbReference type="EMBL" id="EDG5620773.1"/>
    </source>
</evidence>
<dbReference type="EMBL" id="DAARRM010000134">
    <property type="protein sequence ID" value="HAE3639914.1"/>
    <property type="molecule type" value="Genomic_DNA"/>
</dbReference>
<dbReference type="EMBL" id="DAATZW010000136">
    <property type="protein sequence ID" value="HAF0793352.1"/>
    <property type="molecule type" value="Genomic_DNA"/>
</dbReference>
<dbReference type="EMBL" id="DAAQYH010000016">
    <property type="protein sequence ID" value="HAE1371823.1"/>
    <property type="molecule type" value="Genomic_DNA"/>
</dbReference>
<dbReference type="EMBL" id="AAMIHC010000002">
    <property type="protein sequence ID" value="EDH6339199.1"/>
    <property type="molecule type" value="Genomic_DNA"/>
</dbReference>
<evidence type="ECO:0000313" key="9">
    <source>
        <dbReference type="EMBL" id="EBU7987119.1"/>
    </source>
</evidence>
<dbReference type="EMBL" id="AAMIBF010000001">
    <property type="protein sequence ID" value="EDH5700267.1"/>
    <property type="molecule type" value="Genomic_DNA"/>
</dbReference>
<dbReference type="EMBL" id="DAAQNS010000003">
    <property type="protein sequence ID" value="HAE0112314.1"/>
    <property type="molecule type" value="Genomic_DNA"/>
</dbReference>
<comment type="caution">
    <text evidence="76">The sequence shown here is derived from an EMBL/GenBank/DDBJ whole genome shotgun (WGS) entry which is preliminary data.</text>
</comment>
<gene>
    <name evidence="18" type="ORF">A3Z75_17965</name>
    <name evidence="20" type="ORF">AL996_22375</name>
    <name evidence="23" type="ORF">B7643_12310</name>
    <name evidence="22" type="ORF">B7S77_09460</name>
    <name evidence="19" type="ORF">BEI99_04850</name>
    <name evidence="21" type="ORF">BH418_16925</name>
    <name evidence="76" type="ORF">C4792_23760</name>
    <name evidence="24" type="ORF">CB179_02260</name>
    <name evidence="25" type="ORF">CB381_04640</name>
    <name evidence="26" type="ORF">CBN47_23230</name>
    <name evidence="27" type="ORF">CC399_01930</name>
    <name evidence="12" type="ORF">D5800_22045</name>
    <name evidence="2" type="ORF">DEM85_22700</name>
    <name evidence="4" type="ORF">DKS77_06955</name>
    <name evidence="9" type="ORF">DLB38_20550</name>
    <name evidence="6" type="ORF">DN360_22965</name>
    <name evidence="5" type="ORF">DNV88_19060</name>
    <name evidence="7" type="ORF">DTG92_04405</name>
    <name evidence="8" type="ORF">DTV28_01985</name>
    <name evidence="11" type="ORF">DU232_23620</name>
    <name evidence="10" type="ORF">DUR08_16805</name>
    <name evidence="17" type="ORF">E0T08_10860</name>
    <name evidence="13" type="ORF">EEQ47_04740</name>
    <name evidence="14" type="ORF">EPK73_15965</name>
    <name evidence="15" type="ORF">EVU59_21630</name>
    <name evidence="16" type="ORF">EZX27_22860</name>
    <name evidence="3" type="ORF">FIR09_19385</name>
    <name evidence="50" type="ORF">G0D82_14865</name>
    <name evidence="51" type="ORF">G1157_09655</name>
    <name evidence="54" type="ORF">G2167_08710</name>
    <name evidence="52" type="ORF">G2187_09275</name>
    <name evidence="55" type="ORF">G2192_07105</name>
    <name evidence="53" type="ORF">G2213_09670</name>
    <name evidence="56" type="ORF">G2913_16260</name>
    <name evidence="57" type="ORF">G2953_23305</name>
    <name evidence="61" type="ORF">G2960_20335</name>
    <name evidence="58" type="ORF">G2966_01925</name>
    <name evidence="62" type="ORF">G2970_09330</name>
    <name evidence="59" type="ORF">G2990_14115</name>
    <name evidence="63" type="ORF">G3980_004594</name>
    <name evidence="60" type="ORF">G3A30_22365</name>
    <name evidence="64" type="ORF">G4D20_001756</name>
    <name evidence="65" type="ORF">G4I51_004626</name>
    <name evidence="66" type="ORF">G4K93_001767</name>
    <name evidence="67" type="ORF">G4P07_001800</name>
    <name evidence="68" type="ORF">G4P20_003872</name>
    <name evidence="69" type="ORF">G4Y13_000390</name>
    <name evidence="74" type="ORF">G9257_004801</name>
    <name evidence="75" type="ORF">G9336_001766</name>
    <name evidence="71" type="ORF">G9C35_004735</name>
    <name evidence="70" type="ORF">G9C70_004487</name>
    <name evidence="72" type="ORF">G9G25_004933</name>
    <name evidence="73" type="ORF">G9X09_004744</name>
    <name evidence="43" type="ORF">GB020_07655</name>
    <name evidence="44" type="ORF">GB178_23100</name>
    <name evidence="36" type="ORF">GB182_09025</name>
    <name evidence="45" type="ORF">GB193_22885</name>
    <name evidence="48" type="ORF">GB352_09020</name>
    <name evidence="35" type="ORF">GB356_09020</name>
    <name evidence="32" type="ORF">GB388_23485</name>
    <name evidence="49" type="ORF">GB394_09020</name>
    <name evidence="30" type="ORF">GB423_21540</name>
    <name evidence="40" type="ORF">GB430_23250</name>
    <name evidence="38" type="ORF">GB441_22605</name>
    <name evidence="39" type="ORF">GB481_11295</name>
    <name evidence="34" type="ORF">GB613_22345</name>
    <name evidence="46" type="ORF">GBR77_06555</name>
    <name evidence="47" type="ORF">GBS17_07655</name>
    <name evidence="37" type="ORF">GBV99_22765</name>
    <name evidence="29" type="ORF">GBX08_09015</name>
    <name evidence="28" type="ORF">GBX75_11395</name>
    <name evidence="31" type="ORF">GBY12_09005</name>
    <name evidence="33" type="ORF">GBY78_09180</name>
    <name evidence="41" type="ORF">GBZ43_22835</name>
    <name evidence="42" type="ORF">GBZ56_24035</name>
</gene>
<evidence type="ECO:0000313" key="53">
    <source>
        <dbReference type="EMBL" id="HAE0112314.1"/>
    </source>
</evidence>
<evidence type="ECO:0000313" key="54">
    <source>
        <dbReference type="EMBL" id="HAE0205348.1"/>
    </source>
</evidence>
<dbReference type="EMBL" id="AAHORV010000031">
    <property type="protein sequence ID" value="EBY6739286.1"/>
    <property type="molecule type" value="Genomic_DNA"/>
</dbReference>
<dbReference type="EMBL" id="AAMEQR010000006">
    <property type="protein sequence ID" value="EDG5797483.1"/>
    <property type="molecule type" value="Genomic_DNA"/>
</dbReference>
<dbReference type="EMBL" id="AAHYFF010000011">
    <property type="protein sequence ID" value="ECB6379946.1"/>
    <property type="molecule type" value="Genomic_DNA"/>
</dbReference>
<evidence type="ECO:0000313" key="40">
    <source>
        <dbReference type="EMBL" id="HAB4368878.1"/>
    </source>
</evidence>
<dbReference type="EMBL" id="AAFIKO010000030">
    <property type="protein sequence ID" value="EBG3095305.1"/>
    <property type="molecule type" value="Genomic_DNA"/>
</dbReference>
<evidence type="ECO:0000313" key="52">
    <source>
        <dbReference type="EMBL" id="HAD9845987.1"/>
    </source>
</evidence>
<dbReference type="EMBL" id="DAAFPI010000007">
    <property type="protein sequence ID" value="HAB1021009.1"/>
    <property type="molecule type" value="Genomic_DNA"/>
</dbReference>
<evidence type="ECO:0000313" key="41">
    <source>
        <dbReference type="EMBL" id="HAB4592410.1"/>
    </source>
</evidence>
<reference evidence="18" key="4">
    <citation type="submission" date="2018-07" db="EMBL/GenBank/DDBJ databases">
        <authorList>
            <consortium name="NARMS: The National Antimicrobial Resistance Monitoring System"/>
        </authorList>
    </citation>
    <scope>NUCLEOTIDE SEQUENCE</scope>
    <source>
        <strain evidence="18">CVM N57313F</strain>
        <strain evidence="13">FSIS11815297</strain>
        <strain evidence="19">FSIS1607168</strain>
    </source>
</reference>
<evidence type="ECO:0000313" key="23">
    <source>
        <dbReference type="EMBL" id="EDG5797483.1"/>
    </source>
</evidence>
<dbReference type="InterPro" id="IPR014944">
    <property type="entry name" value="Toxin_SymE-like"/>
</dbReference>
<evidence type="ECO:0000313" key="10">
    <source>
        <dbReference type="EMBL" id="EBY0576604.1"/>
    </source>
</evidence>
<evidence type="ECO:0000313" key="74">
    <source>
        <dbReference type="EMBL" id="HAF7549280.1"/>
    </source>
</evidence>
<dbReference type="EMBL" id="DAAFUE010000003">
    <property type="protein sequence ID" value="HAB1570141.1"/>
    <property type="molecule type" value="Genomic_DNA"/>
</dbReference>
<evidence type="ECO:0000313" key="62">
    <source>
        <dbReference type="EMBL" id="HAE1639805.1"/>
    </source>
</evidence>
<evidence type="ECO:0000313" key="34">
    <source>
        <dbReference type="EMBL" id="HAB2061351.1"/>
    </source>
</evidence>
<dbReference type="EMBL" id="DAAFXG010000003">
    <property type="protein sequence ID" value="HAB1882474.1"/>
    <property type="molecule type" value="Genomic_DNA"/>
</dbReference>
<dbReference type="EMBL" id="DAAGNE010000169">
    <property type="protein sequence ID" value="HAB3746441.1"/>
    <property type="molecule type" value="Genomic_DNA"/>
</dbReference>
<dbReference type="EMBL" id="DAATXT010000070">
    <property type="protein sequence ID" value="HAF0562698.1"/>
    <property type="molecule type" value="Genomic_DNA"/>
</dbReference>
<dbReference type="EMBL" id="DAAFWQ010000172">
    <property type="protein sequence ID" value="HAB1827523.1"/>
    <property type="molecule type" value="Genomic_DNA"/>
</dbReference>
<evidence type="ECO:0000313" key="17">
    <source>
        <dbReference type="EMBL" id="ECB6379946.1"/>
    </source>
</evidence>
<evidence type="ECO:0000313" key="51">
    <source>
        <dbReference type="EMBL" id="HAD8174641.1"/>
    </source>
</evidence>
<dbReference type="EMBL" id="AAGUBV010000002">
    <property type="protein sequence ID" value="EBR9962809.1"/>
    <property type="molecule type" value="Genomic_DNA"/>
</dbReference>
<reference evidence="28" key="7">
    <citation type="submission" date="2019-10" db="EMBL/GenBank/DDBJ databases">
        <authorList>
            <consortium name="NCBI Pathogen Detection Project"/>
        </authorList>
    </citation>
    <scope>NUCLEOTIDE SEQUENCE</scope>
    <source>
        <strain evidence="50">09-3426</strain>
        <strain evidence="63">09-4364</strain>
        <strain evidence="74">10-0327</strain>
        <strain evidence="69">10-7240</strain>
        <strain evidence="67">10-7243</strain>
        <strain evidence="65">11-4642</strain>
        <strain evidence="68">11-5588</strain>
        <strain evidence="70">12-3191</strain>
        <strain evidence="71">12-3284</strain>
        <strain evidence="72">12-8479</strain>
        <strain evidence="66">13-0431</strain>
        <strain evidence="75">13-2460</strain>
        <strain evidence="64">13-5657</strain>
        <strain evidence="51">CE06.035</strain>
        <strain evidence="73">Salm201708953</strain>
        <strain evidence="28">Salmonella enterica</strain>
        <strain evidence="54">Sam_3440b185-6731-4f40-abe7-826e6475c527</strain>
        <strain evidence="55">Sam_5f569ebd-755b-4147-8429-4678b9c250cc</strain>
        <strain evidence="53">Sam_8b55db79-2e89-45d5-a9a1-8092f0a17964</strain>
        <strain evidence="52">Sam_997f2e98-28ae-496a-bdd7-14b549d092b4</strain>
    </source>
</reference>
<reference evidence="76 77" key="2">
    <citation type="submission" date="2018-04" db="EMBL/GenBank/DDBJ databases">
        <title>Serotype diversity and antimicrobial resistance among Salmonella enterica isolated from patients at an equine referral hospital.</title>
        <authorList>
            <person name="Leon I.M."/>
            <person name="Lawhon S.D."/>
            <person name="Norman K.N."/>
            <person name="Threadgill D.S."/>
            <person name="Ohta N."/>
            <person name="Vinasco J."/>
            <person name="Scott H.M."/>
        </authorList>
    </citation>
    <scope>NUCLEOTIDE SEQUENCE [LARGE SCALE GENOMIC DNA]</scope>
    <source>
        <strain evidence="76 77">167</strain>
    </source>
</reference>
<dbReference type="EMBL" id="DAASYN010000017">
    <property type="protein sequence ID" value="HAE7559647.1"/>
    <property type="molecule type" value="Genomic_DNA"/>
</dbReference>
<dbReference type="Proteomes" id="UP000839928">
    <property type="component" value="Unassembled WGS sequence"/>
</dbReference>
<evidence type="ECO:0000313" key="44">
    <source>
        <dbReference type="EMBL" id="HAB5213455.1"/>
    </source>
</evidence>
<dbReference type="EMBL" id="DAAQQN010000002">
    <property type="protein sequence ID" value="HAE0448422.1"/>
    <property type="molecule type" value="Genomic_DNA"/>
</dbReference>
<evidence type="ECO:0000313" key="61">
    <source>
        <dbReference type="EMBL" id="HAE1606048.1"/>
    </source>
</evidence>
<dbReference type="EMBL" id="DAAQWY010000009">
    <property type="protein sequence ID" value="HAE1219674.1"/>
    <property type="molecule type" value="Genomic_DNA"/>
</dbReference>
<name>A0A2T9HT61_SALET</name>
<protein>
    <submittedName>
        <fullName evidence="76">Type I addiction module toxin, SymE family</fullName>
    </submittedName>
</protein>
<dbReference type="EMBL" id="AAMJGE010000001">
    <property type="protein sequence ID" value="EDH9228200.1"/>
    <property type="molecule type" value="Genomic_DNA"/>
</dbReference>
<dbReference type="EMBL" id="DAARZX010000003">
    <property type="protein sequence ID" value="HAE4618081.1"/>
    <property type="molecule type" value="Genomic_DNA"/>
</dbReference>
<evidence type="ECO:0000313" key="75">
    <source>
        <dbReference type="EMBL" id="HAF7732324.1"/>
    </source>
</evidence>
<dbReference type="EMBL" id="DAAGOV010000004">
    <property type="protein sequence ID" value="HAB3946059.1"/>
    <property type="molecule type" value="Genomic_DNA"/>
</dbReference>
<dbReference type="EMBL" id="AALOGT010000021">
    <property type="protein sequence ID" value="EDB6499432.1"/>
    <property type="molecule type" value="Genomic_DNA"/>
</dbReference>
<dbReference type="EMBL" id="DAARAH010000041">
    <property type="protein sequence ID" value="HAE1606048.1"/>
    <property type="molecule type" value="Genomic_DNA"/>
</dbReference>
<evidence type="ECO:0000313" key="56">
    <source>
        <dbReference type="EMBL" id="HAE1219674.1"/>
    </source>
</evidence>
<evidence type="ECO:0000313" key="33">
    <source>
        <dbReference type="EMBL" id="HAB1882474.1"/>
    </source>
</evidence>
<evidence type="ECO:0000313" key="69">
    <source>
        <dbReference type="EMBL" id="HAE9390959.1"/>
    </source>
</evidence>
<evidence type="ECO:0000313" key="38">
    <source>
        <dbReference type="EMBL" id="HAB3746441.1"/>
    </source>
</evidence>
<dbReference type="EMBL" id="DAAHBC010000189">
    <property type="protein sequence ID" value="HAB5385967.1"/>
    <property type="molecule type" value="Genomic_DNA"/>
</dbReference>
<dbReference type="OMA" id="MADNNEM"/>
<evidence type="ECO:0000259" key="1">
    <source>
        <dbReference type="Pfam" id="PF08845"/>
    </source>
</evidence>
<evidence type="ECO:0000313" key="15">
    <source>
        <dbReference type="EMBL" id="ECB2571248.1"/>
    </source>
</evidence>
<dbReference type="EMBL" id="AAHNKL010000039">
    <property type="protein sequence ID" value="EBY1991952.1"/>
    <property type="molecule type" value="Genomic_DNA"/>
</dbReference>
<dbReference type="EMBL" id="DAAGUG010000206">
    <property type="protein sequence ID" value="HAB4592410.1"/>
    <property type="molecule type" value="Genomic_DNA"/>
</dbReference>
<evidence type="ECO:0000313" key="59">
    <source>
        <dbReference type="EMBL" id="HAE1371823.1"/>
    </source>
</evidence>
<dbReference type="EMBL" id="DAARAJ010000003">
    <property type="protein sequence ID" value="HAE1639805.1"/>
    <property type="molecule type" value="Genomic_DNA"/>
</dbReference>
<evidence type="ECO:0000313" key="5">
    <source>
        <dbReference type="EMBL" id="EBR0143644.1"/>
    </source>
</evidence>
<evidence type="ECO:0000313" key="26">
    <source>
        <dbReference type="EMBL" id="EDH7247879.1"/>
    </source>
</evidence>
<evidence type="ECO:0000313" key="3">
    <source>
        <dbReference type="EMBL" id="EBG3095305.1"/>
    </source>
</evidence>
<evidence type="ECO:0000313" key="43">
    <source>
        <dbReference type="EMBL" id="HAB5020754.1"/>
    </source>
</evidence>
<dbReference type="EMBL" id="DAAGBW010000003">
    <property type="protein sequence ID" value="HAB2424170.1"/>
    <property type="molecule type" value="Genomic_DNA"/>
</dbReference>
<dbReference type="EMBL" id="DAAGSJ010000095">
    <property type="protein sequence ID" value="HAB4368878.1"/>
    <property type="molecule type" value="Genomic_DNA"/>
</dbReference>
<evidence type="ECO:0000313" key="20">
    <source>
        <dbReference type="EMBL" id="EDB6499432.1"/>
    </source>
</evidence>
<evidence type="ECO:0000313" key="55">
    <source>
        <dbReference type="EMBL" id="HAE0448422.1"/>
    </source>
</evidence>
<dbReference type="EMBL" id="DAAFWC010000020">
    <property type="protein sequence ID" value="HAB1710648.1"/>
    <property type="molecule type" value="Genomic_DNA"/>
</dbReference>
<dbReference type="EMBL" id="DAAQOM010000003">
    <property type="protein sequence ID" value="HAE0205348.1"/>
    <property type="molecule type" value="Genomic_DNA"/>
</dbReference>
<dbReference type="EMBL" id="AAHYCG010000038">
    <property type="protein sequence ID" value="ECB6028950.1"/>
    <property type="molecule type" value="Genomic_DNA"/>
</dbReference>
<dbReference type="EMBL" id="AAHMZR010000022">
    <property type="protein sequence ID" value="EBY0576604.1"/>
    <property type="molecule type" value="Genomic_DNA"/>
</dbReference>
<evidence type="ECO:0000313" key="72">
    <source>
        <dbReference type="EMBL" id="HAF0892943.1"/>
    </source>
</evidence>
<evidence type="ECO:0000313" key="42">
    <source>
        <dbReference type="EMBL" id="HAB4790092.1"/>
    </source>
</evidence>
<evidence type="ECO:0000313" key="21">
    <source>
        <dbReference type="EMBL" id="EDC9468370.1"/>
    </source>
</evidence>
<dbReference type="EMBL" id="AAGQWK010000020">
    <property type="protein sequence ID" value="EBR0143644.1"/>
    <property type="molecule type" value="Genomic_DNA"/>
</dbReference>